<organism evidence="1 2">
    <name type="scientific">Burkholderia ambifaria IOP40-10</name>
    <dbReference type="NCBI Taxonomy" id="396596"/>
    <lineage>
        <taxon>Bacteria</taxon>
        <taxon>Pseudomonadati</taxon>
        <taxon>Pseudomonadota</taxon>
        <taxon>Betaproteobacteria</taxon>
        <taxon>Burkholderiales</taxon>
        <taxon>Burkholderiaceae</taxon>
        <taxon>Burkholderia</taxon>
        <taxon>Burkholderia cepacia complex</taxon>
    </lineage>
</organism>
<proteinExistence type="predicted"/>
<sequence length="76" mass="8143">MKGCSLAILRSLLSEADFFVDGKDLQTFVGATSQSRFFLPVFPDPYCVYERRLRLAAGGVSSASAGSGVYVQSSIT</sequence>
<dbReference type="Proteomes" id="UP000005463">
    <property type="component" value="Unassembled WGS sequence"/>
</dbReference>
<gene>
    <name evidence="1" type="ORF">BamIOP4010DRAFT_1652</name>
</gene>
<evidence type="ECO:0000313" key="1">
    <source>
        <dbReference type="EMBL" id="EDT04860.1"/>
    </source>
</evidence>
<evidence type="ECO:0000313" key="2">
    <source>
        <dbReference type="Proteomes" id="UP000005463"/>
    </source>
</evidence>
<dbReference type="AlphaFoldDB" id="B1FC93"/>
<reference evidence="1 2" key="1">
    <citation type="submission" date="2008-03" db="EMBL/GenBank/DDBJ databases">
        <title>Sequencing of the draft genome and assembly of Burkholderia ambifaria IOP40-10.</title>
        <authorList>
            <consortium name="US DOE Joint Genome Institute (JGI-PGF)"/>
            <person name="Copeland A."/>
            <person name="Lucas S."/>
            <person name="Lapidus A."/>
            <person name="Glavina del Rio T."/>
            <person name="Dalin E."/>
            <person name="Tice H."/>
            <person name="Bruce D."/>
            <person name="Goodwin L."/>
            <person name="Pitluck S."/>
            <person name="Larimer F."/>
            <person name="Land M.L."/>
            <person name="Hauser L."/>
            <person name="Tiedje J."/>
            <person name="Richardson P."/>
        </authorList>
    </citation>
    <scope>NUCLEOTIDE SEQUENCE [LARGE SCALE GENOMIC DNA]</scope>
    <source>
        <strain evidence="1 2">IOP40-10</strain>
    </source>
</reference>
<dbReference type="EMBL" id="ABLC01000026">
    <property type="protein sequence ID" value="EDT04860.1"/>
    <property type="molecule type" value="Genomic_DNA"/>
</dbReference>
<accession>B1FC93</accession>
<protein>
    <submittedName>
        <fullName evidence="1">Uncharacterized protein</fullName>
    </submittedName>
</protein>
<comment type="caution">
    <text evidence="1">The sequence shown here is derived from an EMBL/GenBank/DDBJ whole genome shotgun (WGS) entry which is preliminary data.</text>
</comment>
<name>B1FC93_9BURK</name>